<keyword evidence="7" id="KW-0233">DNA recombination</keyword>
<evidence type="ECO:0000256" key="6">
    <source>
        <dbReference type="ARBA" id="ARBA00022839"/>
    </source>
</evidence>
<organism evidence="10 11">
    <name type="scientific">Aliidiomarina haloalkalitolerans</name>
    <dbReference type="NCBI Taxonomy" id="859059"/>
    <lineage>
        <taxon>Bacteria</taxon>
        <taxon>Pseudomonadati</taxon>
        <taxon>Pseudomonadota</taxon>
        <taxon>Gammaproteobacteria</taxon>
        <taxon>Alteromonadales</taxon>
        <taxon>Idiomarinaceae</taxon>
        <taxon>Aliidiomarina</taxon>
    </lineage>
</organism>
<dbReference type="PANTHER" id="PTHR30337">
    <property type="entry name" value="COMPONENT OF ATP-DEPENDENT DSDNA EXONUCLEASE"/>
    <property type="match status" value="1"/>
</dbReference>
<dbReference type="InterPro" id="IPR041796">
    <property type="entry name" value="Mre11_N"/>
</dbReference>
<evidence type="ECO:0000313" key="11">
    <source>
        <dbReference type="Proteomes" id="UP000288212"/>
    </source>
</evidence>
<sequence length="385" mass="43202">MKLLHTSDWHLGRVFNHHSLLDDQAHILKQITQQVKDHQVDALIVAGDIYDRALPPADAVQLLDRTLSKIINELNTPVVMISGNHDGAQRLGFGAELFKQAGLHLFTSFDDLFNPVILKAPFGQVVIWGIPYCDPEHVNDYFDTKVSDHQGAQEYVTQRLQAHIAEHFPENCAHVVVSHSFIAGASTSDSERPLSIGGAECVDADLFKEFTYTALGHLHQAQFKGYQHVRYSGSPLKYSFSEVSQKKSTTLVTIKDSKTVEHELLPLKAIRDVRVIEGLFDDILAEGANDPHNLDYVHVKLTDKHAILDPLAQLRRVYPNILDLSKATLERQANDTAQTREQLARPHIEIIADFYQNMRGENLSDEQTELLASVLNDINKAKQDA</sequence>
<evidence type="ECO:0000256" key="5">
    <source>
        <dbReference type="ARBA" id="ARBA00022801"/>
    </source>
</evidence>
<dbReference type="CDD" id="cd00840">
    <property type="entry name" value="MPP_Mre11_N"/>
    <property type="match status" value="1"/>
</dbReference>
<dbReference type="GO" id="GO:0004519">
    <property type="term" value="F:endonuclease activity"/>
    <property type="evidence" value="ECO:0007669"/>
    <property type="project" value="UniProtKB-KW"/>
</dbReference>
<dbReference type="Gene3D" id="3.60.21.10">
    <property type="match status" value="1"/>
</dbReference>
<evidence type="ECO:0000259" key="8">
    <source>
        <dbReference type="Pfam" id="PF00149"/>
    </source>
</evidence>
<comment type="caution">
    <text evidence="10">The sequence shown here is derived from an EMBL/GenBank/DDBJ whole genome shotgun (WGS) entry which is preliminary data.</text>
</comment>
<comment type="function">
    <text evidence="7">SbcCD cleaves DNA hairpin structures. These structures can inhibit DNA replication and are intermediates in certain DNA recombination reactions. The complex acts as a 3'-&gt;5' double strand exonuclease that can open hairpins. It also has a 5' single-strand endonuclease activity.</text>
</comment>
<proteinExistence type="inferred from homology"/>
<dbReference type="PANTHER" id="PTHR30337:SF0">
    <property type="entry name" value="NUCLEASE SBCCD SUBUNIT D"/>
    <property type="match status" value="1"/>
</dbReference>
<keyword evidence="7" id="KW-0255">Endonuclease</keyword>
<comment type="subunit">
    <text evidence="2 7">Heterodimer of SbcC and SbcD.</text>
</comment>
<dbReference type="OrthoDB" id="9773856at2"/>
<evidence type="ECO:0000256" key="7">
    <source>
        <dbReference type="RuleBase" id="RU363069"/>
    </source>
</evidence>
<dbReference type="InterPro" id="IPR029052">
    <property type="entry name" value="Metallo-depent_PP-like"/>
</dbReference>
<dbReference type="Proteomes" id="UP000288212">
    <property type="component" value="Unassembled WGS sequence"/>
</dbReference>
<dbReference type="Pfam" id="PF12320">
    <property type="entry name" value="SbcD_C"/>
    <property type="match status" value="1"/>
</dbReference>
<evidence type="ECO:0000256" key="2">
    <source>
        <dbReference type="ARBA" id="ARBA00011322"/>
    </source>
</evidence>
<keyword evidence="6 7" id="KW-0269">Exonuclease</keyword>
<evidence type="ECO:0000256" key="4">
    <source>
        <dbReference type="ARBA" id="ARBA00022722"/>
    </source>
</evidence>
<evidence type="ECO:0000313" key="10">
    <source>
        <dbReference type="EMBL" id="RUO21809.1"/>
    </source>
</evidence>
<keyword evidence="5 7" id="KW-0378">Hydrolase</keyword>
<protein>
    <recommendedName>
        <fullName evidence="3 7">Nuclease SbcCD subunit D</fullName>
    </recommendedName>
</protein>
<evidence type="ECO:0000256" key="3">
    <source>
        <dbReference type="ARBA" id="ARBA00013365"/>
    </source>
</evidence>
<evidence type="ECO:0000259" key="9">
    <source>
        <dbReference type="Pfam" id="PF12320"/>
    </source>
</evidence>
<name>A0A432VYR4_9GAMM</name>
<reference evidence="10 11" key="1">
    <citation type="journal article" date="2011" name="Front. Microbiol.">
        <title>Genomic signatures of strain selection and enhancement in Bacillus atrophaeus var. globigii, a historical biowarfare simulant.</title>
        <authorList>
            <person name="Gibbons H.S."/>
            <person name="Broomall S.M."/>
            <person name="McNew L.A."/>
            <person name="Daligault H."/>
            <person name="Chapman C."/>
            <person name="Bruce D."/>
            <person name="Karavis M."/>
            <person name="Krepps M."/>
            <person name="McGregor P.A."/>
            <person name="Hong C."/>
            <person name="Park K.H."/>
            <person name="Akmal A."/>
            <person name="Feldman A."/>
            <person name="Lin J.S."/>
            <person name="Chang W.E."/>
            <person name="Higgs B.W."/>
            <person name="Demirev P."/>
            <person name="Lindquist J."/>
            <person name="Liem A."/>
            <person name="Fochler E."/>
            <person name="Read T.D."/>
            <person name="Tapia R."/>
            <person name="Johnson S."/>
            <person name="Bishop-Lilly K.A."/>
            <person name="Detter C."/>
            <person name="Han C."/>
            <person name="Sozhamannan S."/>
            <person name="Rosenzweig C.N."/>
            <person name="Skowronski E.W."/>
        </authorList>
    </citation>
    <scope>NUCLEOTIDE SEQUENCE [LARGE SCALE GENOMIC DNA]</scope>
    <source>
        <strain evidence="10 11">AK5</strain>
    </source>
</reference>
<dbReference type="RefSeq" id="WP_126790980.1">
    <property type="nucleotide sequence ID" value="NZ_PIPI01000001.1"/>
</dbReference>
<dbReference type="EMBL" id="PIPI01000001">
    <property type="protein sequence ID" value="RUO21809.1"/>
    <property type="molecule type" value="Genomic_DNA"/>
</dbReference>
<dbReference type="InterPro" id="IPR004843">
    <property type="entry name" value="Calcineurin-like_PHP"/>
</dbReference>
<keyword evidence="11" id="KW-1185">Reference proteome</keyword>
<dbReference type="GO" id="GO:0006260">
    <property type="term" value="P:DNA replication"/>
    <property type="evidence" value="ECO:0007669"/>
    <property type="project" value="UniProtKB-KW"/>
</dbReference>
<dbReference type="InterPro" id="IPR004593">
    <property type="entry name" value="SbcD"/>
</dbReference>
<dbReference type="GO" id="GO:0006310">
    <property type="term" value="P:DNA recombination"/>
    <property type="evidence" value="ECO:0007669"/>
    <property type="project" value="UniProtKB-KW"/>
</dbReference>
<dbReference type="AlphaFoldDB" id="A0A432VYR4"/>
<comment type="similarity">
    <text evidence="1 7">Belongs to the SbcD family.</text>
</comment>
<keyword evidence="4 7" id="KW-0540">Nuclease</keyword>
<feature type="domain" description="Calcineurin-like phosphoesterase" evidence="8">
    <location>
        <begin position="1"/>
        <end position="220"/>
    </location>
</feature>
<feature type="domain" description="Nuclease SbcCD subunit D C-terminal" evidence="9">
    <location>
        <begin position="271"/>
        <end position="358"/>
    </location>
</feature>
<keyword evidence="7" id="KW-0235">DNA replication</keyword>
<gene>
    <name evidence="7" type="primary">sbcD</name>
    <name evidence="10" type="ORF">CWE06_02875</name>
</gene>
<dbReference type="GO" id="GO:0008408">
    <property type="term" value="F:3'-5' exonuclease activity"/>
    <property type="evidence" value="ECO:0007669"/>
    <property type="project" value="InterPro"/>
</dbReference>
<dbReference type="SUPFAM" id="SSF56300">
    <property type="entry name" value="Metallo-dependent phosphatases"/>
    <property type="match status" value="1"/>
</dbReference>
<evidence type="ECO:0000256" key="1">
    <source>
        <dbReference type="ARBA" id="ARBA00010555"/>
    </source>
</evidence>
<dbReference type="InterPro" id="IPR026843">
    <property type="entry name" value="SbcD_C"/>
</dbReference>
<dbReference type="NCBIfam" id="TIGR00619">
    <property type="entry name" value="sbcd"/>
    <property type="match status" value="1"/>
</dbReference>
<accession>A0A432VYR4</accession>
<dbReference type="InterPro" id="IPR050535">
    <property type="entry name" value="DNA_Repair-Maintenance_Comp"/>
</dbReference>
<dbReference type="Pfam" id="PF00149">
    <property type="entry name" value="Metallophos"/>
    <property type="match status" value="1"/>
</dbReference>